<feature type="signal peptide" evidence="2">
    <location>
        <begin position="1"/>
        <end position="19"/>
    </location>
</feature>
<feature type="chain" id="PRO_5009225736" evidence="2">
    <location>
        <begin position="20"/>
        <end position="128"/>
    </location>
</feature>
<dbReference type="Proteomes" id="UP000179686">
    <property type="component" value="Unassembled WGS sequence"/>
</dbReference>
<organism evidence="3 4">
    <name type="scientific">Candidatus Nomurabacteria bacterium RIFCSPHIGHO2_02_FULL_38_15</name>
    <dbReference type="NCBI Taxonomy" id="1801752"/>
    <lineage>
        <taxon>Bacteria</taxon>
        <taxon>Candidatus Nomuraibacteriota</taxon>
    </lineage>
</organism>
<evidence type="ECO:0000313" key="4">
    <source>
        <dbReference type="Proteomes" id="UP000179686"/>
    </source>
</evidence>
<gene>
    <name evidence="3" type="ORF">A3J61_00315</name>
</gene>
<protein>
    <submittedName>
        <fullName evidence="3">Uncharacterized protein</fullName>
    </submittedName>
</protein>
<feature type="transmembrane region" description="Helical" evidence="1">
    <location>
        <begin position="35"/>
        <end position="60"/>
    </location>
</feature>
<keyword evidence="2" id="KW-0732">Signal</keyword>
<dbReference type="Pfam" id="PF18895">
    <property type="entry name" value="T4SS_pilin"/>
    <property type="match status" value="1"/>
</dbReference>
<dbReference type="AlphaFoldDB" id="A0A1F6VRV0"/>
<dbReference type="STRING" id="1801752.A3J61_00315"/>
<reference evidence="3 4" key="1">
    <citation type="journal article" date="2016" name="Nat. Commun.">
        <title>Thousands of microbial genomes shed light on interconnected biogeochemical processes in an aquifer system.</title>
        <authorList>
            <person name="Anantharaman K."/>
            <person name="Brown C.T."/>
            <person name="Hug L.A."/>
            <person name="Sharon I."/>
            <person name="Castelle C.J."/>
            <person name="Probst A.J."/>
            <person name="Thomas B.C."/>
            <person name="Singh A."/>
            <person name="Wilkins M.J."/>
            <person name="Karaoz U."/>
            <person name="Brodie E.L."/>
            <person name="Williams K.H."/>
            <person name="Hubbard S.S."/>
            <person name="Banfield J.F."/>
        </authorList>
    </citation>
    <scope>NUCLEOTIDE SEQUENCE [LARGE SCALE GENOMIC DNA]</scope>
</reference>
<evidence type="ECO:0000256" key="1">
    <source>
        <dbReference type="SAM" id="Phobius"/>
    </source>
</evidence>
<evidence type="ECO:0000313" key="3">
    <source>
        <dbReference type="EMBL" id="OGI72411.1"/>
    </source>
</evidence>
<dbReference type="EMBL" id="MFUC01000006">
    <property type="protein sequence ID" value="OGI72411.1"/>
    <property type="molecule type" value="Genomic_DNA"/>
</dbReference>
<evidence type="ECO:0000256" key="2">
    <source>
        <dbReference type="SAM" id="SignalP"/>
    </source>
</evidence>
<dbReference type="InterPro" id="IPR043993">
    <property type="entry name" value="T4SS_pilin"/>
</dbReference>
<comment type="caution">
    <text evidence="3">The sequence shown here is derived from an EMBL/GenBank/DDBJ whole genome shotgun (WGS) entry which is preliminary data.</text>
</comment>
<name>A0A1F6VRV0_9BACT</name>
<sequence>MKKVLLILGSALAPVLAFAQATPNFGYVTSGVTQIYTLFTTYLIPGLMLIATGFFIWGVIGYIRASSDDAKKEAKHRLVQSVIALAVIVSVWGIIALLQSILGVRASSTTNVVCPPGYTAVGARCLPI</sequence>
<feature type="transmembrane region" description="Helical" evidence="1">
    <location>
        <begin position="81"/>
        <end position="102"/>
    </location>
</feature>
<keyword evidence="1" id="KW-1133">Transmembrane helix</keyword>
<proteinExistence type="predicted"/>
<keyword evidence="1" id="KW-0812">Transmembrane</keyword>
<accession>A0A1F6VRV0</accession>
<keyword evidence="1" id="KW-0472">Membrane</keyword>